<feature type="compositionally biased region" description="Polar residues" evidence="1">
    <location>
        <begin position="32"/>
        <end position="64"/>
    </location>
</feature>
<reference evidence="2" key="1">
    <citation type="journal article" date="2023" name="Genome Biol. Evol.">
        <title>First Whole Genome Sequence and Flow Cytometry Genome Size Data for the Lichen-Forming Fungus Ramalina farinacea (Ascomycota).</title>
        <authorList>
            <person name="Llewellyn T."/>
            <person name="Mian S."/>
            <person name="Hill R."/>
            <person name="Leitch I.J."/>
            <person name="Gaya E."/>
        </authorList>
    </citation>
    <scope>NUCLEOTIDE SEQUENCE</scope>
    <source>
        <strain evidence="2">LIQ254RAFAR</strain>
    </source>
</reference>
<dbReference type="Proteomes" id="UP001161017">
    <property type="component" value="Unassembled WGS sequence"/>
</dbReference>
<accession>A0AA43QU48</accession>
<keyword evidence="3" id="KW-1185">Reference proteome</keyword>
<evidence type="ECO:0000313" key="2">
    <source>
        <dbReference type="EMBL" id="MDI1491614.1"/>
    </source>
</evidence>
<evidence type="ECO:0000313" key="3">
    <source>
        <dbReference type="Proteomes" id="UP001161017"/>
    </source>
</evidence>
<feature type="compositionally biased region" description="Pro residues" evidence="1">
    <location>
        <begin position="127"/>
        <end position="139"/>
    </location>
</feature>
<dbReference type="EMBL" id="JAPUFD010000015">
    <property type="protein sequence ID" value="MDI1491614.1"/>
    <property type="molecule type" value="Genomic_DNA"/>
</dbReference>
<protein>
    <submittedName>
        <fullName evidence="2">Uncharacterized protein</fullName>
    </submittedName>
</protein>
<name>A0AA43QU48_9LECA</name>
<feature type="compositionally biased region" description="Low complexity" evidence="1">
    <location>
        <begin position="75"/>
        <end position="86"/>
    </location>
</feature>
<gene>
    <name evidence="2" type="ORF">OHK93_002823</name>
</gene>
<dbReference type="AlphaFoldDB" id="A0AA43QU48"/>
<sequence length="313" mass="33389">MPKPARKRRRDADEGDGVGTKRNCPSSGDGDQPSSELATKPSSNPSSDTSFNPVGVTRSTNSSAKAARNLTDAPTTSTQSTTSSSTGLIVPLTATYSSPTIQPPTTATSHKTIPKGAGLIRPSSARKPPPTIRSPPPTPKHIRKRRPRATTPPETYTNNLPLVTIIPIPSRAATGYRRGRPYWLINGVTRITTPILESVDALLEAETRDRELDEAWNATLERAVLGVAWQDLLGEPPAHIKEILRRGKKEEGRKGQGWNVGGAVVGDIGGGGEGRGKVKGEGDVDPDDGEGIGGGWEDDRMFILPVLNALWAY</sequence>
<organism evidence="2 3">
    <name type="scientific">Ramalina farinacea</name>
    <dbReference type="NCBI Taxonomy" id="258253"/>
    <lineage>
        <taxon>Eukaryota</taxon>
        <taxon>Fungi</taxon>
        <taxon>Dikarya</taxon>
        <taxon>Ascomycota</taxon>
        <taxon>Pezizomycotina</taxon>
        <taxon>Lecanoromycetes</taxon>
        <taxon>OSLEUM clade</taxon>
        <taxon>Lecanoromycetidae</taxon>
        <taxon>Lecanorales</taxon>
        <taxon>Lecanorineae</taxon>
        <taxon>Ramalinaceae</taxon>
        <taxon>Ramalina</taxon>
    </lineage>
</organism>
<feature type="compositionally biased region" description="Polar residues" evidence="1">
    <location>
        <begin position="94"/>
        <end position="111"/>
    </location>
</feature>
<evidence type="ECO:0000256" key="1">
    <source>
        <dbReference type="SAM" id="MobiDB-lite"/>
    </source>
</evidence>
<feature type="region of interest" description="Disordered" evidence="1">
    <location>
        <begin position="1"/>
        <end position="157"/>
    </location>
</feature>
<proteinExistence type="predicted"/>
<comment type="caution">
    <text evidence="2">The sequence shown here is derived from an EMBL/GenBank/DDBJ whole genome shotgun (WGS) entry which is preliminary data.</text>
</comment>